<reference evidence="2 3" key="1">
    <citation type="journal article" date="2012" name="Genome Biol.">
        <title>Genome and low-iron response of an oceanic diatom adapted to chronic iron limitation.</title>
        <authorList>
            <person name="Lommer M."/>
            <person name="Specht M."/>
            <person name="Roy A.S."/>
            <person name="Kraemer L."/>
            <person name="Andreson R."/>
            <person name="Gutowska M.A."/>
            <person name="Wolf J."/>
            <person name="Bergner S.V."/>
            <person name="Schilhabel M.B."/>
            <person name="Klostermeier U.C."/>
            <person name="Beiko R.G."/>
            <person name="Rosenstiel P."/>
            <person name="Hippler M."/>
            <person name="Laroche J."/>
        </authorList>
    </citation>
    <scope>NUCLEOTIDE SEQUENCE [LARGE SCALE GENOMIC DNA]</scope>
    <source>
        <strain evidence="2 3">CCMP1005</strain>
    </source>
</reference>
<dbReference type="EMBL" id="AGNL01004768">
    <property type="protein sequence ID" value="EJK73157.1"/>
    <property type="molecule type" value="Genomic_DNA"/>
</dbReference>
<proteinExistence type="predicted"/>
<feature type="non-terminal residue" evidence="2">
    <location>
        <position position="1"/>
    </location>
</feature>
<sequence>LVVREGAVLAEPDPDVLAVARAVAPLLRPLWARKLGGVVSFLVRGKTNGGPVHGSNDRGGELTRVVELLPIPARGGVQDALVDPLGTGAMAVARRIGRPHGRPGGRSAVPHGPPASAPSDPSATRVHSGSCGS</sequence>
<evidence type="ECO:0000313" key="2">
    <source>
        <dbReference type="EMBL" id="EJK73157.1"/>
    </source>
</evidence>
<evidence type="ECO:0000256" key="1">
    <source>
        <dbReference type="SAM" id="MobiDB-lite"/>
    </source>
</evidence>
<accession>K0TN24</accession>
<dbReference type="Proteomes" id="UP000266841">
    <property type="component" value="Unassembled WGS sequence"/>
</dbReference>
<protein>
    <submittedName>
        <fullName evidence="2">Uncharacterized protein</fullName>
    </submittedName>
</protein>
<dbReference type="AlphaFoldDB" id="K0TN24"/>
<feature type="region of interest" description="Disordered" evidence="1">
    <location>
        <begin position="95"/>
        <end position="133"/>
    </location>
</feature>
<organism evidence="2 3">
    <name type="scientific">Thalassiosira oceanica</name>
    <name type="common">Marine diatom</name>
    <dbReference type="NCBI Taxonomy" id="159749"/>
    <lineage>
        <taxon>Eukaryota</taxon>
        <taxon>Sar</taxon>
        <taxon>Stramenopiles</taxon>
        <taxon>Ochrophyta</taxon>
        <taxon>Bacillariophyta</taxon>
        <taxon>Coscinodiscophyceae</taxon>
        <taxon>Thalassiosirophycidae</taxon>
        <taxon>Thalassiosirales</taxon>
        <taxon>Thalassiosiraceae</taxon>
        <taxon>Thalassiosira</taxon>
    </lineage>
</organism>
<comment type="caution">
    <text evidence="2">The sequence shown here is derived from an EMBL/GenBank/DDBJ whole genome shotgun (WGS) entry which is preliminary data.</text>
</comment>
<gene>
    <name evidence="2" type="ORF">THAOC_05236</name>
</gene>
<evidence type="ECO:0000313" key="3">
    <source>
        <dbReference type="Proteomes" id="UP000266841"/>
    </source>
</evidence>
<keyword evidence="3" id="KW-1185">Reference proteome</keyword>
<name>K0TN24_THAOC</name>